<dbReference type="PANTHER" id="PTHR30246">
    <property type="entry name" value="2-KETO-3-DEOXY-6-PHOSPHOGLUCONATE ALDOLASE"/>
    <property type="match status" value="1"/>
</dbReference>
<accession>A0A3B1CW52</accession>
<dbReference type="Pfam" id="PF01081">
    <property type="entry name" value="Aldolase"/>
    <property type="match status" value="1"/>
</dbReference>
<dbReference type="GO" id="GO:0016829">
    <property type="term" value="F:lyase activity"/>
    <property type="evidence" value="ECO:0007669"/>
    <property type="project" value="UniProtKB-KW"/>
</dbReference>
<comment type="subunit">
    <text evidence="3">Homotrimer.</text>
</comment>
<evidence type="ECO:0000256" key="4">
    <source>
        <dbReference type="ARBA" id="ARBA00023239"/>
    </source>
</evidence>
<dbReference type="CDD" id="cd00452">
    <property type="entry name" value="KDPG_aldolase"/>
    <property type="match status" value="1"/>
</dbReference>
<dbReference type="InterPro" id="IPR000887">
    <property type="entry name" value="Aldlse_KDPG_KHG"/>
</dbReference>
<dbReference type="InterPro" id="IPR013785">
    <property type="entry name" value="Aldolase_TIM"/>
</dbReference>
<name>A0A3B1CW52_9ZZZZ</name>
<proteinExistence type="inferred from homology"/>
<evidence type="ECO:0000256" key="1">
    <source>
        <dbReference type="ARBA" id="ARBA00004761"/>
    </source>
</evidence>
<gene>
    <name evidence="6" type="ORF">MNBD_IGNAVI01-841</name>
</gene>
<evidence type="ECO:0000256" key="5">
    <source>
        <dbReference type="ARBA" id="ARBA00023277"/>
    </source>
</evidence>
<evidence type="ECO:0000256" key="2">
    <source>
        <dbReference type="ARBA" id="ARBA00006906"/>
    </source>
</evidence>
<sequence length="245" mass="26673">MSYTYDRKRVREAMLKSGVVVVINKKHVKKTEDLITTMIEVHNAGYVAETTFRIDPAILKEGMSELVKVREEAPADNPFILGCGSIVNPSELEQAIEMGFEMIVAPGNVMGGHAEGKEFIKITKEKEIFSAPAIMTPTEFNYYLERPDGLEPDAIKIFPAGVLGASGIAGLLAPFVRERHNGKIIMPTGGVNFETGHGYKKAIAGAGYTPILGMSSPLALVEKEEKPGDVATIQESLKQFAEKFS</sequence>
<reference evidence="6" key="1">
    <citation type="submission" date="2018-06" db="EMBL/GenBank/DDBJ databases">
        <authorList>
            <person name="Zhirakovskaya E."/>
        </authorList>
    </citation>
    <scope>NUCLEOTIDE SEQUENCE</scope>
</reference>
<keyword evidence="4" id="KW-0456">Lyase</keyword>
<dbReference type="AlphaFoldDB" id="A0A3B1CW52"/>
<evidence type="ECO:0000313" key="6">
    <source>
        <dbReference type="EMBL" id="VAX20917.1"/>
    </source>
</evidence>
<dbReference type="SUPFAM" id="SSF51569">
    <property type="entry name" value="Aldolase"/>
    <property type="match status" value="1"/>
</dbReference>
<dbReference type="Gene3D" id="3.20.20.70">
    <property type="entry name" value="Aldolase class I"/>
    <property type="match status" value="1"/>
</dbReference>
<comment type="pathway">
    <text evidence="1">Carbohydrate acid metabolism.</text>
</comment>
<comment type="similarity">
    <text evidence="2">Belongs to the KHG/KDPG aldolase family.</text>
</comment>
<organism evidence="6">
    <name type="scientific">hydrothermal vent metagenome</name>
    <dbReference type="NCBI Taxonomy" id="652676"/>
    <lineage>
        <taxon>unclassified sequences</taxon>
        <taxon>metagenomes</taxon>
        <taxon>ecological metagenomes</taxon>
    </lineage>
</organism>
<dbReference type="PANTHER" id="PTHR30246:SF1">
    <property type="entry name" value="2-DEHYDRO-3-DEOXY-6-PHOSPHOGALACTONATE ALDOLASE-RELATED"/>
    <property type="match status" value="1"/>
</dbReference>
<evidence type="ECO:0000256" key="3">
    <source>
        <dbReference type="ARBA" id="ARBA00011233"/>
    </source>
</evidence>
<dbReference type="EMBL" id="UOGD01000180">
    <property type="protein sequence ID" value="VAX20917.1"/>
    <property type="molecule type" value="Genomic_DNA"/>
</dbReference>
<evidence type="ECO:0008006" key="7">
    <source>
        <dbReference type="Google" id="ProtNLM"/>
    </source>
</evidence>
<protein>
    <recommendedName>
        <fullName evidence="7">4-hydroxy-2-oxoglutarate aldolase</fullName>
    </recommendedName>
</protein>
<keyword evidence="5" id="KW-0119">Carbohydrate metabolism</keyword>